<reference evidence="1" key="1">
    <citation type="journal article" date="2014" name="Int. J. Syst. Evol. Microbiol.">
        <title>Complete genome sequence of Corynebacterium casei LMG S-19264T (=DSM 44701T), isolated from a smear-ripened cheese.</title>
        <authorList>
            <consortium name="US DOE Joint Genome Institute (JGI-PGF)"/>
            <person name="Walter F."/>
            <person name="Albersmeier A."/>
            <person name="Kalinowski J."/>
            <person name="Ruckert C."/>
        </authorList>
    </citation>
    <scope>NUCLEOTIDE SEQUENCE</scope>
    <source>
        <strain evidence="1">CGMCC 1.15760</strain>
    </source>
</reference>
<dbReference type="AlphaFoldDB" id="A0A917G0X4"/>
<gene>
    <name evidence="1" type="ORF">GCM10007425_09020</name>
</gene>
<organism evidence="1 2">
    <name type="scientific">Lysinibacillus alkalisoli</name>
    <dbReference type="NCBI Taxonomy" id="1911548"/>
    <lineage>
        <taxon>Bacteria</taxon>
        <taxon>Bacillati</taxon>
        <taxon>Bacillota</taxon>
        <taxon>Bacilli</taxon>
        <taxon>Bacillales</taxon>
        <taxon>Bacillaceae</taxon>
        <taxon>Lysinibacillus</taxon>
    </lineage>
</organism>
<evidence type="ECO:0000313" key="2">
    <source>
        <dbReference type="Proteomes" id="UP000616608"/>
    </source>
</evidence>
<dbReference type="RefSeq" id="WP_188613839.1">
    <property type="nucleotide sequence ID" value="NZ_BMJT01000003.1"/>
</dbReference>
<reference evidence="1" key="2">
    <citation type="submission" date="2020-09" db="EMBL/GenBank/DDBJ databases">
        <authorList>
            <person name="Sun Q."/>
            <person name="Zhou Y."/>
        </authorList>
    </citation>
    <scope>NUCLEOTIDE SEQUENCE</scope>
    <source>
        <strain evidence="1">CGMCC 1.15760</strain>
    </source>
</reference>
<accession>A0A917G0X4</accession>
<evidence type="ECO:0000313" key="1">
    <source>
        <dbReference type="EMBL" id="GGG16865.1"/>
    </source>
</evidence>
<dbReference type="EMBL" id="BMJT01000003">
    <property type="protein sequence ID" value="GGG16865.1"/>
    <property type="molecule type" value="Genomic_DNA"/>
</dbReference>
<proteinExistence type="predicted"/>
<comment type="caution">
    <text evidence="1">The sequence shown here is derived from an EMBL/GenBank/DDBJ whole genome shotgun (WGS) entry which is preliminary data.</text>
</comment>
<name>A0A917G0X4_9BACI</name>
<protein>
    <submittedName>
        <fullName evidence="1">Uncharacterized protein</fullName>
    </submittedName>
</protein>
<sequence>MIIRRKITKTDEVQIRAMYLDNLVQLVQKQNNDPVEAAYLFEAQSTQTYNIWIRVTFTTTTNSQEEKCKEVNVVGEELEKIEVDLPFNINELLGLDMKTKTVKEEKQKTQETLSSGHVELTVVIYHNATLYLLQDTKQSYTGELEPFIRALQRKPCINEKKFQEHELNY</sequence>
<dbReference type="Proteomes" id="UP000616608">
    <property type="component" value="Unassembled WGS sequence"/>
</dbReference>
<keyword evidence="2" id="KW-1185">Reference proteome</keyword>